<evidence type="ECO:0000313" key="2">
    <source>
        <dbReference type="Proteomes" id="UP000177905"/>
    </source>
</evidence>
<dbReference type="EMBL" id="MEUA01000001">
    <property type="protein sequence ID" value="OGC16873.1"/>
    <property type="molecule type" value="Genomic_DNA"/>
</dbReference>
<comment type="caution">
    <text evidence="1">The sequence shown here is derived from an EMBL/GenBank/DDBJ whole genome shotgun (WGS) entry which is preliminary data.</text>
</comment>
<gene>
    <name evidence="1" type="ORF">A2290_05105</name>
</gene>
<protein>
    <recommendedName>
        <fullName evidence="3">DUF5723 domain-containing protein</fullName>
    </recommendedName>
</protein>
<dbReference type="Gene3D" id="2.40.160.60">
    <property type="entry name" value="Outer membrane protein transport protein (OMPP1/FadL/TodX)"/>
    <property type="match status" value="1"/>
</dbReference>
<evidence type="ECO:0000313" key="1">
    <source>
        <dbReference type="EMBL" id="OGC16873.1"/>
    </source>
</evidence>
<accession>A0A1F4SAU4</accession>
<organism evidence="1 2">
    <name type="scientific">candidate division WOR-1 bacterium RIFOXYB2_FULL_36_35</name>
    <dbReference type="NCBI Taxonomy" id="1802578"/>
    <lineage>
        <taxon>Bacteria</taxon>
        <taxon>Bacillati</taxon>
        <taxon>Saganbacteria</taxon>
    </lineage>
</organism>
<proteinExistence type="predicted"/>
<dbReference type="Proteomes" id="UP000177905">
    <property type="component" value="Unassembled WGS sequence"/>
</dbReference>
<evidence type="ECO:0008006" key="3">
    <source>
        <dbReference type="Google" id="ProtNLM"/>
    </source>
</evidence>
<name>A0A1F4SAU4_UNCSA</name>
<sequence>MEKFLVIALVIVVLFSSASFGQMLLGARSSGMGGAGVAISYDLFSSYYNPAGLMKAGNAGFQGSLGASYDGLDKLLASYTAAADPAKFISDNYANKLDVNGTIVGLLGANINKIGLSVIPTTALSFSKPSNSLDANGSATGNYNGVLTFGKTYSFSVLPDLSFGANLKYIGGIDGSLAFSTTTLSGSQQWNTRSGFGADIGALTTFDVPFVTSLSAGIVARDLFETVTTASKSQTVTADATSQTYTYGPVQDLGATTASINPSYAAGISAKIPGVALLVAADYEMKNIGSNTHFGIEYPLMLGTVALRAGIASGVDASLTTLGAKIALPVFTLNTAWIINNTNSKNSSIVIDFGAMI</sequence>
<dbReference type="AlphaFoldDB" id="A0A1F4SAU4"/>
<reference evidence="1 2" key="1">
    <citation type="journal article" date="2016" name="Nat. Commun.">
        <title>Thousands of microbial genomes shed light on interconnected biogeochemical processes in an aquifer system.</title>
        <authorList>
            <person name="Anantharaman K."/>
            <person name="Brown C.T."/>
            <person name="Hug L.A."/>
            <person name="Sharon I."/>
            <person name="Castelle C.J."/>
            <person name="Probst A.J."/>
            <person name="Thomas B.C."/>
            <person name="Singh A."/>
            <person name="Wilkins M.J."/>
            <person name="Karaoz U."/>
            <person name="Brodie E.L."/>
            <person name="Williams K.H."/>
            <person name="Hubbard S.S."/>
            <person name="Banfield J.F."/>
        </authorList>
    </citation>
    <scope>NUCLEOTIDE SEQUENCE [LARGE SCALE GENOMIC DNA]</scope>
</reference>